<evidence type="ECO:0000256" key="2">
    <source>
        <dbReference type="SAM" id="Phobius"/>
    </source>
</evidence>
<name>A0A6A6CNN7_ZASCE</name>
<dbReference type="AlphaFoldDB" id="A0A6A6CNN7"/>
<evidence type="ECO:0000313" key="4">
    <source>
        <dbReference type="Proteomes" id="UP000799537"/>
    </source>
</evidence>
<feature type="transmembrane region" description="Helical" evidence="2">
    <location>
        <begin position="72"/>
        <end position="92"/>
    </location>
</feature>
<accession>A0A6A6CNN7</accession>
<dbReference type="OrthoDB" id="5242705at2759"/>
<organism evidence="3 4">
    <name type="scientific">Zasmidium cellare ATCC 36951</name>
    <dbReference type="NCBI Taxonomy" id="1080233"/>
    <lineage>
        <taxon>Eukaryota</taxon>
        <taxon>Fungi</taxon>
        <taxon>Dikarya</taxon>
        <taxon>Ascomycota</taxon>
        <taxon>Pezizomycotina</taxon>
        <taxon>Dothideomycetes</taxon>
        <taxon>Dothideomycetidae</taxon>
        <taxon>Mycosphaerellales</taxon>
        <taxon>Mycosphaerellaceae</taxon>
        <taxon>Zasmidium</taxon>
    </lineage>
</organism>
<evidence type="ECO:0000256" key="1">
    <source>
        <dbReference type="SAM" id="MobiDB-lite"/>
    </source>
</evidence>
<protein>
    <submittedName>
        <fullName evidence="3">Uncharacterized protein</fullName>
    </submittedName>
</protein>
<feature type="transmembrane region" description="Helical" evidence="2">
    <location>
        <begin position="568"/>
        <end position="592"/>
    </location>
</feature>
<dbReference type="InterPro" id="IPR021514">
    <property type="entry name" value="DUF3176"/>
</dbReference>
<evidence type="ECO:0000313" key="3">
    <source>
        <dbReference type="EMBL" id="KAF2167532.1"/>
    </source>
</evidence>
<dbReference type="Proteomes" id="UP000799537">
    <property type="component" value="Unassembled WGS sequence"/>
</dbReference>
<keyword evidence="2" id="KW-1133">Transmembrane helix</keyword>
<keyword evidence="2" id="KW-0812">Transmembrane</keyword>
<gene>
    <name evidence="3" type="ORF">M409DRAFT_22339</name>
</gene>
<dbReference type="GeneID" id="54559563"/>
<feature type="transmembrane region" description="Helical" evidence="2">
    <location>
        <begin position="112"/>
        <end position="133"/>
    </location>
</feature>
<feature type="compositionally biased region" description="Low complexity" evidence="1">
    <location>
        <begin position="9"/>
        <end position="18"/>
    </location>
</feature>
<dbReference type="RefSeq" id="XP_033668421.1">
    <property type="nucleotide sequence ID" value="XM_033806291.1"/>
</dbReference>
<proteinExistence type="predicted"/>
<keyword evidence="4" id="KW-1185">Reference proteome</keyword>
<keyword evidence="2" id="KW-0472">Membrane</keyword>
<sequence>MADRQHAQSPSSSLLSPSATQNYVDHDRSIPRSRIVLSDSTAYEPSLEQYEPKQQWRDAAEKNPFKLWWMEMLSIMVSLACLGANIAFLVALDNQEYKSWKIAKANITPNTVISIIATFTKASLLLPVAEVLSQLKWLYFQARIQRLSDLQVFDDASRGPLGSLKLLWKVNRHSAVASMGAILTVLALALEPFTQQVIRYPTKQAPTTNVTALIGATQAFDPSAFAGSANGIVLKANEVQQLTAAIDSAIIRKAPDAMFTCPSGSCTWPGFSSLGLCNEYQNISSVVNVTCENKGSDVSKNSTYHLCNYTAVDGSYGNPQVDPNYSIFDQPGLLIGWTLWATKGDGIYRSSTQMNISQDQSLDTRDPMFDILYFQDSYTSDDPNAPQSIMPETLRSRLTWCARYYGSTAFYNGSLHDAPDFSAPLVSDGGAYGAIQPDTSNLTSYEIMLLNATDNTYQIDGDFSEIFRNLLNSMLVNVVYHNDSDVTNLDVFQEMLPTEYFQEFFQTGPVQGNNEYLKGVAIYYASNGSILDTFDNIATSVTNQMRSSYASTNITGTVTQTVVYVHVVWPWLIYSITMTLLAAALLGATMWLSSGKDKLVWKSSSLATLFHGLPDGQADGRMLRRVTMEKAAGLMLARLETDEVGAVKLKLL</sequence>
<dbReference type="EMBL" id="ML993593">
    <property type="protein sequence ID" value="KAF2167532.1"/>
    <property type="molecule type" value="Genomic_DNA"/>
</dbReference>
<dbReference type="Pfam" id="PF11374">
    <property type="entry name" value="DUF3176"/>
    <property type="match status" value="1"/>
</dbReference>
<dbReference type="PANTHER" id="PTHR35394">
    <property type="entry name" value="DUF3176 DOMAIN-CONTAINING PROTEIN"/>
    <property type="match status" value="1"/>
</dbReference>
<feature type="region of interest" description="Disordered" evidence="1">
    <location>
        <begin position="1"/>
        <end position="27"/>
    </location>
</feature>
<dbReference type="PANTHER" id="PTHR35394:SF5">
    <property type="entry name" value="DUF3176 DOMAIN-CONTAINING PROTEIN"/>
    <property type="match status" value="1"/>
</dbReference>
<reference evidence="3" key="1">
    <citation type="journal article" date="2020" name="Stud. Mycol.">
        <title>101 Dothideomycetes genomes: a test case for predicting lifestyles and emergence of pathogens.</title>
        <authorList>
            <person name="Haridas S."/>
            <person name="Albert R."/>
            <person name="Binder M."/>
            <person name="Bloem J."/>
            <person name="Labutti K."/>
            <person name="Salamov A."/>
            <person name="Andreopoulos B."/>
            <person name="Baker S."/>
            <person name="Barry K."/>
            <person name="Bills G."/>
            <person name="Bluhm B."/>
            <person name="Cannon C."/>
            <person name="Castanera R."/>
            <person name="Culley D."/>
            <person name="Daum C."/>
            <person name="Ezra D."/>
            <person name="Gonzalez J."/>
            <person name="Henrissat B."/>
            <person name="Kuo A."/>
            <person name="Liang C."/>
            <person name="Lipzen A."/>
            <person name="Lutzoni F."/>
            <person name="Magnuson J."/>
            <person name="Mondo S."/>
            <person name="Nolan M."/>
            <person name="Ohm R."/>
            <person name="Pangilinan J."/>
            <person name="Park H.-J."/>
            <person name="Ramirez L."/>
            <person name="Alfaro M."/>
            <person name="Sun H."/>
            <person name="Tritt A."/>
            <person name="Yoshinaga Y."/>
            <person name="Zwiers L.-H."/>
            <person name="Turgeon B."/>
            <person name="Goodwin S."/>
            <person name="Spatafora J."/>
            <person name="Crous P."/>
            <person name="Grigoriev I."/>
        </authorList>
    </citation>
    <scope>NUCLEOTIDE SEQUENCE</scope>
    <source>
        <strain evidence="3">ATCC 36951</strain>
    </source>
</reference>